<dbReference type="RefSeq" id="WP_163235668.1">
    <property type="nucleotide sequence ID" value="NZ_CP048617.1"/>
</dbReference>
<evidence type="ECO:0000313" key="1">
    <source>
        <dbReference type="EMBL" id="QIB27845.1"/>
    </source>
</evidence>
<gene>
    <name evidence="1" type="ORF">G3A45_11480</name>
</gene>
<organism evidence="1 2">
    <name type="scientific">Caloranaerobacter azorensis</name>
    <dbReference type="NCBI Taxonomy" id="116090"/>
    <lineage>
        <taxon>Bacteria</taxon>
        <taxon>Bacillati</taxon>
        <taxon>Bacillota</taxon>
        <taxon>Tissierellia</taxon>
        <taxon>Tissierellales</taxon>
        <taxon>Thermohalobacteraceae</taxon>
        <taxon>Caloranaerobacter</taxon>
    </lineage>
</organism>
<dbReference type="KEGG" id="cazo:G3A45_11480"/>
<reference evidence="1 2" key="1">
    <citation type="submission" date="2020-02" db="EMBL/GenBank/DDBJ databases">
        <title>Thermophilic hydrogen producing bacteria, Caloranaerobacter azorensis.</title>
        <authorList>
            <person name="Baek K."/>
        </authorList>
    </citation>
    <scope>NUCLEOTIDE SEQUENCE [LARGE SCALE GENOMIC DNA]</scope>
    <source>
        <strain evidence="1 2">T3-1</strain>
    </source>
</reference>
<proteinExistence type="predicted"/>
<dbReference type="AlphaFoldDB" id="A0A6P1YI01"/>
<sequence length="65" mass="7438">MNDIDIISQLSDLKEIDYRNTLAIASIIEVLVDKGIINRNDIAIKAKQLDSMSAEEIKVMRTKRY</sequence>
<protein>
    <submittedName>
        <fullName evidence="1">Uncharacterized protein</fullName>
    </submittedName>
</protein>
<name>A0A6P1YI01_9FIRM</name>
<evidence type="ECO:0000313" key="2">
    <source>
        <dbReference type="Proteomes" id="UP000464452"/>
    </source>
</evidence>
<accession>A0A6P1YI01</accession>
<dbReference type="Proteomes" id="UP000464452">
    <property type="component" value="Chromosome"/>
</dbReference>
<dbReference type="EMBL" id="CP048617">
    <property type="protein sequence ID" value="QIB27845.1"/>
    <property type="molecule type" value="Genomic_DNA"/>
</dbReference>